<dbReference type="Gramene" id="TVU08137">
    <property type="protein sequence ID" value="TVU08137"/>
    <property type="gene ID" value="EJB05_41526"/>
</dbReference>
<comment type="caution">
    <text evidence="1">The sequence shown here is derived from an EMBL/GenBank/DDBJ whole genome shotgun (WGS) entry which is preliminary data.</text>
</comment>
<reference evidence="1 2" key="1">
    <citation type="journal article" date="2019" name="Sci. Rep.">
        <title>A high-quality genome of Eragrostis curvula grass provides insights into Poaceae evolution and supports new strategies to enhance forage quality.</title>
        <authorList>
            <person name="Carballo J."/>
            <person name="Santos B.A.C.M."/>
            <person name="Zappacosta D."/>
            <person name="Garbus I."/>
            <person name="Selva J.P."/>
            <person name="Gallo C.A."/>
            <person name="Diaz A."/>
            <person name="Albertini E."/>
            <person name="Caccamo M."/>
            <person name="Echenique V."/>
        </authorList>
    </citation>
    <scope>NUCLEOTIDE SEQUENCE [LARGE SCALE GENOMIC DNA]</scope>
    <source>
        <strain evidence="2">cv. Victoria</strain>
        <tissue evidence="1">Leaf</tissue>
    </source>
</reference>
<dbReference type="EMBL" id="RWGY01000039">
    <property type="protein sequence ID" value="TVU08137.1"/>
    <property type="molecule type" value="Genomic_DNA"/>
</dbReference>
<gene>
    <name evidence="1" type="ORF">EJB05_41526</name>
</gene>
<accession>A0A5J9TA77</accession>
<keyword evidence="2" id="KW-1185">Reference proteome</keyword>
<name>A0A5J9TA77_9POAL</name>
<evidence type="ECO:0000313" key="1">
    <source>
        <dbReference type="EMBL" id="TVU08137.1"/>
    </source>
</evidence>
<evidence type="ECO:0000313" key="2">
    <source>
        <dbReference type="Proteomes" id="UP000324897"/>
    </source>
</evidence>
<proteinExistence type="predicted"/>
<protein>
    <submittedName>
        <fullName evidence="1">Uncharacterized protein</fullName>
    </submittedName>
</protein>
<dbReference type="AlphaFoldDB" id="A0A5J9TA77"/>
<dbReference type="Proteomes" id="UP000324897">
    <property type="component" value="Chromosome 3"/>
</dbReference>
<dbReference type="OrthoDB" id="10561023at2759"/>
<sequence>MRRAQGASRWLSPEASPSSCKQGICLTQMHMSLLVGNDGVQVDVMIDFLIWGLRHSIQKECHMYPER</sequence>
<organism evidence="1 2">
    <name type="scientific">Eragrostis curvula</name>
    <name type="common">weeping love grass</name>
    <dbReference type="NCBI Taxonomy" id="38414"/>
    <lineage>
        <taxon>Eukaryota</taxon>
        <taxon>Viridiplantae</taxon>
        <taxon>Streptophyta</taxon>
        <taxon>Embryophyta</taxon>
        <taxon>Tracheophyta</taxon>
        <taxon>Spermatophyta</taxon>
        <taxon>Magnoliopsida</taxon>
        <taxon>Liliopsida</taxon>
        <taxon>Poales</taxon>
        <taxon>Poaceae</taxon>
        <taxon>PACMAD clade</taxon>
        <taxon>Chloridoideae</taxon>
        <taxon>Eragrostideae</taxon>
        <taxon>Eragrostidinae</taxon>
        <taxon>Eragrostis</taxon>
    </lineage>
</organism>